<evidence type="ECO:0000256" key="1">
    <source>
        <dbReference type="SAM" id="MobiDB-lite"/>
    </source>
</evidence>
<proteinExistence type="predicted"/>
<dbReference type="Proteomes" id="UP001497453">
    <property type="component" value="Chromosome 7"/>
</dbReference>
<dbReference type="SUPFAM" id="SSF56059">
    <property type="entry name" value="Glutathione synthetase ATP-binding domain-like"/>
    <property type="match status" value="1"/>
</dbReference>
<dbReference type="EMBL" id="OZ037950">
    <property type="protein sequence ID" value="CAL1712309.1"/>
    <property type="molecule type" value="Genomic_DNA"/>
</dbReference>
<evidence type="ECO:0008006" key="5">
    <source>
        <dbReference type="Google" id="ProtNLM"/>
    </source>
</evidence>
<organism evidence="3 4">
    <name type="scientific">Somion occarium</name>
    <dbReference type="NCBI Taxonomy" id="3059160"/>
    <lineage>
        <taxon>Eukaryota</taxon>
        <taxon>Fungi</taxon>
        <taxon>Dikarya</taxon>
        <taxon>Basidiomycota</taxon>
        <taxon>Agaricomycotina</taxon>
        <taxon>Agaricomycetes</taxon>
        <taxon>Polyporales</taxon>
        <taxon>Cerrenaceae</taxon>
        <taxon>Somion</taxon>
    </lineage>
</organism>
<accession>A0ABP1DYI2</accession>
<name>A0ABP1DYI2_9APHY</name>
<evidence type="ECO:0000256" key="2">
    <source>
        <dbReference type="SAM" id="Phobius"/>
    </source>
</evidence>
<evidence type="ECO:0000313" key="3">
    <source>
        <dbReference type="EMBL" id="CAL1712309.1"/>
    </source>
</evidence>
<dbReference type="Gene3D" id="3.40.50.20">
    <property type="match status" value="1"/>
</dbReference>
<feature type="transmembrane region" description="Helical" evidence="2">
    <location>
        <begin position="20"/>
        <end position="44"/>
    </location>
</feature>
<keyword evidence="2" id="KW-0472">Membrane</keyword>
<protein>
    <recommendedName>
        <fullName evidence="5">ATP-grasp domain-containing protein</fullName>
    </recommendedName>
</protein>
<keyword evidence="4" id="KW-1185">Reference proteome</keyword>
<evidence type="ECO:0000313" key="4">
    <source>
        <dbReference type="Proteomes" id="UP001497453"/>
    </source>
</evidence>
<reference evidence="4" key="1">
    <citation type="submission" date="2024-04" db="EMBL/GenBank/DDBJ databases">
        <authorList>
            <person name="Shaw F."/>
            <person name="Minotto A."/>
        </authorList>
    </citation>
    <scope>NUCLEOTIDE SEQUENCE [LARGE SCALE GENOMIC DNA]</scope>
</reference>
<feature type="region of interest" description="Disordered" evidence="1">
    <location>
        <begin position="476"/>
        <end position="502"/>
    </location>
</feature>
<keyword evidence="2" id="KW-0812">Transmembrane</keyword>
<keyword evidence="2" id="KW-1133">Transmembrane helix</keyword>
<gene>
    <name evidence="3" type="ORF">GFSPODELE1_LOCUS8766</name>
</gene>
<dbReference type="Gene3D" id="3.30.470.20">
    <property type="entry name" value="ATP-grasp fold, B domain"/>
    <property type="match status" value="1"/>
</dbReference>
<sequence length="590" mass="66098">MSSSSPSMAHPTYFQSIFASFFLIALSTLFIPITLLLTLLAFLYSSLKGTALDAQKPPEGIIRKTVLITGARTNKALCLARSFKRAKYRVILAEEKESGTLCCARFSRAADAYYDLPKVQGEADNQAYIDAIKALVIAEDIDAWIPCSGGRTTTLDAETARHIHEMHLGDGPGNCCDTFIQHPDLAATLHFKDQLGFLLNELECPTPESRRVTSIAQAADFLHAPHTLDSGKKYLLKGVALHDLGQDFTLLPLATRQDTLAHLRKMPIPISHETPFLLQRFLKGREYCTHVAARQGEITAFVACRSSDFLMRYVDITTLGEVEKECSDEIEDWVKGFLKKWKEKLEAENQGDNQKGQWETELTGHFSFDFIKDDIEGILYPLECNVRANTAVVLLSETPTLADSYLLGLSDRNRQPPLSRPPPNARPRSWITHALPLSLIQTFLRLPFIRFISPSFWVLIHPGLLLLLPSPSPIPPKQHRATNGNAAPLDPPRDPDPTLSPSPTDNPFSALIKFLFGTFLSASFLASVDARFSRRPFLISIEQDPYWDWDDPVPFFVLAHVTWVWMFMRLALTGRGWSRVNVSTGEVFEC</sequence>